<evidence type="ECO:0000313" key="2">
    <source>
        <dbReference type="EMBL" id="KAL2326199.1"/>
    </source>
</evidence>
<dbReference type="EMBL" id="JBGMDY010000008">
    <property type="protein sequence ID" value="KAL2326199.1"/>
    <property type="molecule type" value="Genomic_DNA"/>
</dbReference>
<protein>
    <submittedName>
        <fullName evidence="2">Uncharacterized protein</fullName>
    </submittedName>
</protein>
<name>A0ABD1LRQ2_9FABA</name>
<dbReference type="AlphaFoldDB" id="A0ABD1LRQ2"/>
<comment type="caution">
    <text evidence="2">The sequence shown here is derived from an EMBL/GenBank/DDBJ whole genome shotgun (WGS) entry which is preliminary data.</text>
</comment>
<sequence>MVCFCFESQLKLSSPFFVNHLHPLLHPTLSPFREASARPSTPPSRPPDLRFTDPNPAYSQSPFESATVENGNDNGNCYGTGEGIFVFDGSVLPLPIEMEPEEGYALHEWCRFTLGETSNALSLGEGIIVGHMNSNIKEDESLVAWDWV</sequence>
<feature type="region of interest" description="Disordered" evidence="1">
    <location>
        <begin position="32"/>
        <end position="61"/>
    </location>
</feature>
<keyword evidence="3" id="KW-1185">Reference proteome</keyword>
<organism evidence="2 3">
    <name type="scientific">Flemingia macrophylla</name>
    <dbReference type="NCBI Taxonomy" id="520843"/>
    <lineage>
        <taxon>Eukaryota</taxon>
        <taxon>Viridiplantae</taxon>
        <taxon>Streptophyta</taxon>
        <taxon>Embryophyta</taxon>
        <taxon>Tracheophyta</taxon>
        <taxon>Spermatophyta</taxon>
        <taxon>Magnoliopsida</taxon>
        <taxon>eudicotyledons</taxon>
        <taxon>Gunneridae</taxon>
        <taxon>Pentapetalae</taxon>
        <taxon>rosids</taxon>
        <taxon>fabids</taxon>
        <taxon>Fabales</taxon>
        <taxon>Fabaceae</taxon>
        <taxon>Papilionoideae</taxon>
        <taxon>50 kb inversion clade</taxon>
        <taxon>NPAAA clade</taxon>
        <taxon>indigoferoid/millettioid clade</taxon>
        <taxon>Phaseoleae</taxon>
        <taxon>Flemingia</taxon>
    </lineage>
</organism>
<evidence type="ECO:0000313" key="3">
    <source>
        <dbReference type="Proteomes" id="UP001603857"/>
    </source>
</evidence>
<reference evidence="2 3" key="1">
    <citation type="submission" date="2024-08" db="EMBL/GenBank/DDBJ databases">
        <title>Insights into the chromosomal genome structure of Flemingia macrophylla.</title>
        <authorList>
            <person name="Ding Y."/>
            <person name="Zhao Y."/>
            <person name="Bi W."/>
            <person name="Wu M."/>
            <person name="Zhao G."/>
            <person name="Gong Y."/>
            <person name="Li W."/>
            <person name="Zhang P."/>
        </authorList>
    </citation>
    <scope>NUCLEOTIDE SEQUENCE [LARGE SCALE GENOMIC DNA]</scope>
    <source>
        <strain evidence="2">DYQJB</strain>
        <tissue evidence="2">Leaf</tissue>
    </source>
</reference>
<accession>A0ABD1LRQ2</accession>
<evidence type="ECO:0000256" key="1">
    <source>
        <dbReference type="SAM" id="MobiDB-lite"/>
    </source>
</evidence>
<gene>
    <name evidence="2" type="ORF">Fmac_025257</name>
</gene>
<dbReference type="Proteomes" id="UP001603857">
    <property type="component" value="Unassembled WGS sequence"/>
</dbReference>
<proteinExistence type="predicted"/>